<comment type="similarity">
    <text evidence="2">Belongs to the AzlC family.</text>
</comment>
<evidence type="ECO:0000313" key="12">
    <source>
        <dbReference type="EMBL" id="VGM39512.1"/>
    </source>
</evidence>
<accession>A0A483IMT0</accession>
<evidence type="ECO:0000256" key="5">
    <source>
        <dbReference type="ARBA" id="ARBA00022692"/>
    </source>
</evidence>
<evidence type="ECO:0000256" key="2">
    <source>
        <dbReference type="ARBA" id="ARBA00010735"/>
    </source>
</evidence>
<dbReference type="InterPro" id="IPR011606">
    <property type="entry name" value="Brnchd-chn_aa_trnsp_permease"/>
</dbReference>
<evidence type="ECO:0000256" key="1">
    <source>
        <dbReference type="ARBA" id="ARBA00004651"/>
    </source>
</evidence>
<feature type="transmembrane region" description="Helical" evidence="8">
    <location>
        <begin position="54"/>
        <end position="73"/>
    </location>
</feature>
<evidence type="ECO:0000256" key="4">
    <source>
        <dbReference type="ARBA" id="ARBA00022475"/>
    </source>
</evidence>
<evidence type="ECO:0000313" key="11">
    <source>
        <dbReference type="EMBL" id="VGL69920.1"/>
    </source>
</evidence>
<dbReference type="EMBL" id="JRRF01000004">
    <property type="protein sequence ID" value="KII06921.1"/>
    <property type="molecule type" value="Genomic_DNA"/>
</dbReference>
<dbReference type="AlphaFoldDB" id="A0A483IMT0"/>
<evidence type="ECO:0000313" key="13">
    <source>
        <dbReference type="Proteomes" id="UP000031820"/>
    </source>
</evidence>
<dbReference type="PANTHER" id="PTHR34979">
    <property type="entry name" value="INNER MEMBRANE PROTEIN YGAZ"/>
    <property type="match status" value="1"/>
</dbReference>
<reference evidence="9 13" key="1">
    <citation type="submission" date="2014-10" db="EMBL/GenBank/DDBJ databases">
        <title>Plasmid movement, recombination, and chromosomal integration amongst multidrug resistant commensal Escherichia coli clones within a single commercial turkey flock.</title>
        <authorList>
            <person name="Lang K."/>
            <person name="Dorn K."/>
            <person name="Danzeisen J."/>
            <person name="Johnson T."/>
        </authorList>
    </citation>
    <scope>NUCLEOTIDE SEQUENCE [LARGE SCALE GENOMIC DNA]</scope>
    <source>
        <strain evidence="9 13">UMNturkey9</strain>
    </source>
</reference>
<dbReference type="GO" id="GO:0005886">
    <property type="term" value="C:plasma membrane"/>
    <property type="evidence" value="ECO:0007669"/>
    <property type="project" value="UniProtKB-SubCell"/>
</dbReference>
<evidence type="ECO:0000256" key="3">
    <source>
        <dbReference type="ARBA" id="ARBA00022448"/>
    </source>
</evidence>
<keyword evidence="7 8" id="KW-0472">Membrane</keyword>
<comment type="subcellular location">
    <subcellularLocation>
        <location evidence="1">Cell membrane</location>
        <topology evidence="1">Multi-pass membrane protein</topology>
    </subcellularLocation>
</comment>
<feature type="transmembrane region" description="Helical" evidence="8">
    <location>
        <begin position="178"/>
        <end position="196"/>
    </location>
</feature>
<keyword evidence="5 8" id="KW-0812">Transmembrane</keyword>
<sequence>MENPAPLTCALPERVATVGEGIKDSLPIVISYLPVAFAFGLNATRLGFTPLESLFFSCIIYAGASQFVITAMLAAGSSLWVAALTVMAMDVRHVLYGPSLRSRIRSALDKKKTALWAFGLTDEVFAAATARLVRDNRRWSENWMLGLAFTSWASWVCGTLAGAWSGNGLLVDYPAVEAALGFMLPALFMSFLLASFQRHQSLCVTAALAGALGGILLFSIPAAILAGIVCGCLTALLQAMLKGMPDEQ</sequence>
<organism evidence="10">
    <name type="scientific">Klebsiella pneumoniae</name>
    <dbReference type="NCBI Taxonomy" id="573"/>
    <lineage>
        <taxon>Bacteria</taxon>
        <taxon>Pseudomonadati</taxon>
        <taxon>Pseudomonadota</taxon>
        <taxon>Gammaproteobacteria</taxon>
        <taxon>Enterobacterales</taxon>
        <taxon>Enterobacteriaceae</taxon>
        <taxon>Klebsiella/Raoultella group</taxon>
        <taxon>Klebsiella</taxon>
        <taxon>Klebsiella pneumoniae complex</taxon>
    </lineage>
</organism>
<reference evidence="10" key="2">
    <citation type="submission" date="2019-01" db="EMBL/GenBank/DDBJ databases">
        <authorList>
            <person name="Lista F."/>
            <person name="Anselmo A."/>
        </authorList>
    </citation>
    <scope>NUCLEOTIDE SEQUENCE</scope>
    <source>
        <strain evidence="10">13S</strain>
    </source>
</reference>
<dbReference type="EMBL" id="CAAHDG010000005">
    <property type="protein sequence ID" value="VGM39512.1"/>
    <property type="molecule type" value="Genomic_DNA"/>
</dbReference>
<protein>
    <submittedName>
        <fullName evidence="11">AzlC family protein</fullName>
    </submittedName>
    <submittedName>
        <fullName evidence="10">Branched-chain amino acid ABC transporter permease</fullName>
    </submittedName>
    <submittedName>
        <fullName evidence="9">Membrane protein</fullName>
    </submittedName>
</protein>
<dbReference type="Pfam" id="PF03591">
    <property type="entry name" value="AzlC"/>
    <property type="match status" value="1"/>
</dbReference>
<feature type="transmembrane region" description="Helical" evidence="8">
    <location>
        <begin position="208"/>
        <end position="241"/>
    </location>
</feature>
<proteinExistence type="inferred from homology"/>
<feature type="transmembrane region" description="Helical" evidence="8">
    <location>
        <begin position="143"/>
        <end position="166"/>
    </location>
</feature>
<dbReference type="RefSeq" id="WP_004900051.1">
    <property type="nucleotide sequence ID" value="NZ_BDLG01000007.1"/>
</dbReference>
<feature type="transmembrane region" description="Helical" evidence="8">
    <location>
        <begin position="25"/>
        <end position="42"/>
    </location>
</feature>
<dbReference type="GO" id="GO:1903785">
    <property type="term" value="P:L-valine transmembrane transport"/>
    <property type="evidence" value="ECO:0007669"/>
    <property type="project" value="TreeGrafter"/>
</dbReference>
<dbReference type="Proteomes" id="UP000031820">
    <property type="component" value="Unassembled WGS sequence"/>
</dbReference>
<keyword evidence="4" id="KW-1003">Cell membrane</keyword>
<gene>
    <name evidence="11" type="primary">ygaZ_1</name>
    <name evidence="10" type="ORF">ETE75_23820</name>
    <name evidence="9" type="ORF">LS45_06390</name>
    <name evidence="12" type="ORF">SAMEA4873561_01830</name>
    <name evidence="11" type="ORF">SAMEA4873648_02715</name>
</gene>
<reference evidence="11" key="3">
    <citation type="submission" date="2019-03" db="EMBL/GenBank/DDBJ databases">
        <authorList>
            <consortium name="Pathogen Informatics"/>
        </authorList>
    </citation>
    <scope>NUCLEOTIDE SEQUENCE</scope>
    <source>
        <strain evidence="12">5012STDY7626360</strain>
        <strain evidence="11">5012STDY7626446</strain>
    </source>
</reference>
<evidence type="ECO:0000256" key="7">
    <source>
        <dbReference type="ARBA" id="ARBA00023136"/>
    </source>
</evidence>
<evidence type="ECO:0000313" key="9">
    <source>
        <dbReference type="EMBL" id="KII06921.1"/>
    </source>
</evidence>
<evidence type="ECO:0000256" key="8">
    <source>
        <dbReference type="SAM" id="Phobius"/>
    </source>
</evidence>
<evidence type="ECO:0000256" key="6">
    <source>
        <dbReference type="ARBA" id="ARBA00022989"/>
    </source>
</evidence>
<keyword evidence="6 8" id="KW-1133">Transmembrane helix</keyword>
<name>A0A483IMT0_KLEPN</name>
<dbReference type="PANTHER" id="PTHR34979:SF1">
    <property type="entry name" value="INNER MEMBRANE PROTEIN YGAZ"/>
    <property type="match status" value="1"/>
</dbReference>
<evidence type="ECO:0000313" key="10">
    <source>
        <dbReference type="EMBL" id="TCX34753.1"/>
    </source>
</evidence>
<keyword evidence="3" id="KW-0813">Transport</keyword>
<dbReference type="EMBL" id="SDCJ01000024">
    <property type="protein sequence ID" value="TCX34753.1"/>
    <property type="molecule type" value="Genomic_DNA"/>
</dbReference>
<dbReference type="EMBL" id="CAAHCS010000003">
    <property type="protein sequence ID" value="VGL69920.1"/>
    <property type="molecule type" value="Genomic_DNA"/>
</dbReference>